<dbReference type="AlphaFoldDB" id="A0A7J7JA65"/>
<feature type="region of interest" description="Disordered" evidence="1">
    <location>
        <begin position="1"/>
        <end position="30"/>
    </location>
</feature>
<sequence length="81" mass="9166">MASTETTKYDSSEVKGDDEAEPSEGTPLLANKDEEPEELHGCGATLACDPRRPLHRYLVLILMCLLSFVNHQWLIKFNLNY</sequence>
<evidence type="ECO:0000313" key="4">
    <source>
        <dbReference type="Proteomes" id="UP000593567"/>
    </source>
</evidence>
<name>A0A7J7JA65_BUGNE</name>
<keyword evidence="2" id="KW-0812">Transmembrane</keyword>
<accession>A0A7J7JA65</accession>
<dbReference type="Proteomes" id="UP000593567">
    <property type="component" value="Unassembled WGS sequence"/>
</dbReference>
<reference evidence="3" key="1">
    <citation type="submission" date="2020-06" db="EMBL/GenBank/DDBJ databases">
        <title>Draft genome of Bugula neritina, a colonial animal packing powerful symbionts and potential medicines.</title>
        <authorList>
            <person name="Rayko M."/>
        </authorList>
    </citation>
    <scope>NUCLEOTIDE SEQUENCE [LARGE SCALE GENOMIC DNA]</scope>
    <source>
        <strain evidence="3">Kwan_BN1</strain>
    </source>
</reference>
<keyword evidence="4" id="KW-1185">Reference proteome</keyword>
<organism evidence="3 4">
    <name type="scientific">Bugula neritina</name>
    <name type="common">Brown bryozoan</name>
    <name type="synonym">Sertularia neritina</name>
    <dbReference type="NCBI Taxonomy" id="10212"/>
    <lineage>
        <taxon>Eukaryota</taxon>
        <taxon>Metazoa</taxon>
        <taxon>Spiralia</taxon>
        <taxon>Lophotrochozoa</taxon>
        <taxon>Bryozoa</taxon>
        <taxon>Gymnolaemata</taxon>
        <taxon>Cheilostomatida</taxon>
        <taxon>Flustrina</taxon>
        <taxon>Buguloidea</taxon>
        <taxon>Bugulidae</taxon>
        <taxon>Bugula</taxon>
    </lineage>
</organism>
<keyword evidence="2" id="KW-0472">Membrane</keyword>
<keyword evidence="2" id="KW-1133">Transmembrane helix</keyword>
<evidence type="ECO:0000256" key="2">
    <source>
        <dbReference type="SAM" id="Phobius"/>
    </source>
</evidence>
<proteinExistence type="predicted"/>
<feature type="transmembrane region" description="Helical" evidence="2">
    <location>
        <begin position="57"/>
        <end position="75"/>
    </location>
</feature>
<gene>
    <name evidence="3" type="ORF">EB796_019123</name>
</gene>
<protein>
    <submittedName>
        <fullName evidence="3">MFSD1</fullName>
    </submittedName>
</protein>
<evidence type="ECO:0000256" key="1">
    <source>
        <dbReference type="SAM" id="MobiDB-lite"/>
    </source>
</evidence>
<feature type="compositionally biased region" description="Basic and acidic residues" evidence="1">
    <location>
        <begin position="7"/>
        <end position="17"/>
    </location>
</feature>
<comment type="caution">
    <text evidence="3">The sequence shown here is derived from an EMBL/GenBank/DDBJ whole genome shotgun (WGS) entry which is preliminary data.</text>
</comment>
<evidence type="ECO:0000313" key="3">
    <source>
        <dbReference type="EMBL" id="KAF6022574.1"/>
    </source>
</evidence>
<dbReference type="EMBL" id="VXIV02002836">
    <property type="protein sequence ID" value="KAF6022574.1"/>
    <property type="molecule type" value="Genomic_DNA"/>
</dbReference>